<proteinExistence type="evidence at transcript level"/>
<evidence type="ECO:0000256" key="1">
    <source>
        <dbReference type="SAM" id="MobiDB-lite"/>
    </source>
</evidence>
<evidence type="ECO:0000313" key="2">
    <source>
        <dbReference type="EMBL" id="ACG28481.1"/>
    </source>
</evidence>
<sequence>MYPRGPDGGRDASSRPMLATPAGNDTREEDEITTAEAHVEKDAARMDAALLMRTTPKMDEFHTGGDLDSTGSGSGISGPSASKRQLQRRGSWRQRVSRSSIHAYPFPLCFYLICFFARASNREECGRGCNGSAAQIGNVACVADRTISLSL</sequence>
<dbReference type="AlphaFoldDB" id="B6SUE8"/>
<dbReference type="EMBL" id="EU956363">
    <property type="protein sequence ID" value="ACG28481.1"/>
    <property type="molecule type" value="mRNA"/>
</dbReference>
<organism evidence="2">
    <name type="scientific">Zea mays</name>
    <name type="common">Maize</name>
    <dbReference type="NCBI Taxonomy" id="4577"/>
    <lineage>
        <taxon>Eukaryota</taxon>
        <taxon>Viridiplantae</taxon>
        <taxon>Streptophyta</taxon>
        <taxon>Embryophyta</taxon>
        <taxon>Tracheophyta</taxon>
        <taxon>Spermatophyta</taxon>
        <taxon>Magnoliopsida</taxon>
        <taxon>Liliopsida</taxon>
        <taxon>Poales</taxon>
        <taxon>Poaceae</taxon>
        <taxon>PACMAD clade</taxon>
        <taxon>Panicoideae</taxon>
        <taxon>Andropogonodae</taxon>
        <taxon>Andropogoneae</taxon>
        <taxon>Tripsacinae</taxon>
        <taxon>Zea</taxon>
    </lineage>
</organism>
<feature type="region of interest" description="Disordered" evidence="1">
    <location>
        <begin position="1"/>
        <end position="36"/>
    </location>
</feature>
<reference evidence="2" key="1">
    <citation type="journal article" date="2009" name="Plant Mol. Biol.">
        <title>Insights into corn genes derived from large-scale cDNA sequencing.</title>
        <authorList>
            <person name="Alexandrov N.N."/>
            <person name="Brover V.V."/>
            <person name="Freidin S."/>
            <person name="Troukhan M.E."/>
            <person name="Tatarinova T.V."/>
            <person name="Zhang H."/>
            <person name="Swaller T.J."/>
            <person name="Lu Y.P."/>
            <person name="Bouck J."/>
            <person name="Flavell R.B."/>
            <person name="Feldmann K.A."/>
        </authorList>
    </citation>
    <scope>NUCLEOTIDE SEQUENCE</scope>
</reference>
<feature type="compositionally biased region" description="Basic residues" evidence="1">
    <location>
        <begin position="85"/>
        <end position="94"/>
    </location>
</feature>
<feature type="region of interest" description="Disordered" evidence="1">
    <location>
        <begin position="55"/>
        <end position="94"/>
    </location>
</feature>
<name>B6SUE8_MAIZE</name>
<accession>B6SUE8</accession>
<feature type="compositionally biased region" description="Low complexity" evidence="1">
    <location>
        <begin position="66"/>
        <end position="82"/>
    </location>
</feature>
<protein>
    <submittedName>
        <fullName evidence="2">Uncharacterized protein</fullName>
    </submittedName>
</protein>
<feature type="compositionally biased region" description="Basic and acidic residues" evidence="1">
    <location>
        <begin position="56"/>
        <end position="65"/>
    </location>
</feature>